<protein>
    <submittedName>
        <fullName evidence="1">Uncharacterized protein</fullName>
    </submittedName>
</protein>
<comment type="caution">
    <text evidence="1">The sequence shown here is derived from an EMBL/GenBank/DDBJ whole genome shotgun (WGS) entry which is preliminary data.</text>
</comment>
<dbReference type="Proteomes" id="UP001163846">
    <property type="component" value="Unassembled WGS sequence"/>
</dbReference>
<accession>A0AA38NZE0</accession>
<keyword evidence="2" id="KW-1185">Reference proteome</keyword>
<reference evidence="1" key="1">
    <citation type="submission" date="2022-08" db="EMBL/GenBank/DDBJ databases">
        <authorList>
            <consortium name="DOE Joint Genome Institute"/>
            <person name="Min B."/>
            <person name="Riley R."/>
            <person name="Sierra-Patev S."/>
            <person name="Naranjo-Ortiz M."/>
            <person name="Looney B."/>
            <person name="Konkel Z."/>
            <person name="Slot J.C."/>
            <person name="Sakamoto Y."/>
            <person name="Steenwyk J.L."/>
            <person name="Rokas A."/>
            <person name="Carro J."/>
            <person name="Camarero S."/>
            <person name="Ferreira P."/>
            <person name="Molpeceres G."/>
            <person name="Ruiz-Duenas F.J."/>
            <person name="Serrano A."/>
            <person name="Henrissat B."/>
            <person name="Drula E."/>
            <person name="Hughes K.W."/>
            <person name="Mata J.L."/>
            <person name="Ishikawa N.K."/>
            <person name="Vargas-Isla R."/>
            <person name="Ushijima S."/>
            <person name="Smith C.A."/>
            <person name="Ahrendt S."/>
            <person name="Andreopoulos W."/>
            <person name="He G."/>
            <person name="Labutti K."/>
            <person name="Lipzen A."/>
            <person name="Ng V."/>
            <person name="Sandor L."/>
            <person name="Barry K."/>
            <person name="Martinez A.T."/>
            <person name="Xiao Y."/>
            <person name="Gibbons J.G."/>
            <person name="Terashima K."/>
            <person name="Hibbett D.S."/>
            <person name="Grigoriev I.V."/>
        </authorList>
    </citation>
    <scope>NUCLEOTIDE SEQUENCE</scope>
    <source>
        <strain evidence="1">TFB9207</strain>
    </source>
</reference>
<dbReference type="EMBL" id="MU806694">
    <property type="protein sequence ID" value="KAJ3833454.1"/>
    <property type="molecule type" value="Genomic_DNA"/>
</dbReference>
<organism evidence="1 2">
    <name type="scientific">Lentinula raphanica</name>
    <dbReference type="NCBI Taxonomy" id="153919"/>
    <lineage>
        <taxon>Eukaryota</taxon>
        <taxon>Fungi</taxon>
        <taxon>Dikarya</taxon>
        <taxon>Basidiomycota</taxon>
        <taxon>Agaricomycotina</taxon>
        <taxon>Agaricomycetes</taxon>
        <taxon>Agaricomycetidae</taxon>
        <taxon>Agaricales</taxon>
        <taxon>Marasmiineae</taxon>
        <taxon>Omphalotaceae</taxon>
        <taxon>Lentinula</taxon>
    </lineage>
</organism>
<proteinExistence type="predicted"/>
<name>A0AA38NZE0_9AGAR</name>
<evidence type="ECO:0000313" key="1">
    <source>
        <dbReference type="EMBL" id="KAJ3833454.1"/>
    </source>
</evidence>
<dbReference type="AlphaFoldDB" id="A0AA38NZE0"/>
<sequence length="208" mass="23332">MPRPQDGIPMVDRVPLEFSFSSDSPTMSPKKGVRFASVPASVDSMSGRPSDMDMFTPRSPTPFTCVGVESSPEVHIGIPKPEGEAGRPGRGGYNLEATLNWPKKRFKEVKGFIRTRTISTMNCSLSFSDQPLSKIQAIRDEAVIKFPFLSSYENLWVVDDFLRSRIKYEKSSMKRKADAKLAEEAREEAKRRLTISIPASSKRQLRVT</sequence>
<gene>
    <name evidence="1" type="ORF">F5878DRAFT_645937</name>
</gene>
<evidence type="ECO:0000313" key="2">
    <source>
        <dbReference type="Proteomes" id="UP001163846"/>
    </source>
</evidence>